<protein>
    <recommendedName>
        <fullName evidence="3">Jacalin-type lectin domain-containing protein</fullName>
    </recommendedName>
</protein>
<comment type="caution">
    <text evidence="1">The sequence shown here is derived from an EMBL/GenBank/DDBJ whole genome shotgun (WGS) entry which is preliminary data.</text>
</comment>
<sequence>MEQGASSSAVIRGFGLRDEQAVGVYATAVSQTWNEGLQETSLYNDVGEMTFLLKDTTEMTLEIKKFPVVGDPFSQPPDIGGLDNHVIVDELSTEGQYVGSFGNQSVSVRVSRSFKKRRTIRCSSFADVGSVSGSNDQPAFVSVGVSAGSAHTAAEGLAALSWLEAHYESL</sequence>
<dbReference type="EMBL" id="BQNB010018525">
    <property type="protein sequence ID" value="GJT75382.1"/>
    <property type="molecule type" value="Genomic_DNA"/>
</dbReference>
<evidence type="ECO:0008006" key="3">
    <source>
        <dbReference type="Google" id="ProtNLM"/>
    </source>
</evidence>
<reference evidence="1" key="2">
    <citation type="submission" date="2022-01" db="EMBL/GenBank/DDBJ databases">
        <authorList>
            <person name="Yamashiro T."/>
            <person name="Shiraishi A."/>
            <person name="Satake H."/>
            <person name="Nakayama K."/>
        </authorList>
    </citation>
    <scope>NUCLEOTIDE SEQUENCE</scope>
</reference>
<name>A0ABQ5GKF9_9ASTR</name>
<evidence type="ECO:0000313" key="2">
    <source>
        <dbReference type="Proteomes" id="UP001151760"/>
    </source>
</evidence>
<evidence type="ECO:0000313" key="1">
    <source>
        <dbReference type="EMBL" id="GJT75382.1"/>
    </source>
</evidence>
<keyword evidence="2" id="KW-1185">Reference proteome</keyword>
<dbReference type="Proteomes" id="UP001151760">
    <property type="component" value="Unassembled WGS sequence"/>
</dbReference>
<reference evidence="1" key="1">
    <citation type="journal article" date="2022" name="Int. J. Mol. Sci.">
        <title>Draft Genome of Tanacetum Coccineum: Genomic Comparison of Closely Related Tanacetum-Family Plants.</title>
        <authorList>
            <person name="Yamashiro T."/>
            <person name="Shiraishi A."/>
            <person name="Nakayama K."/>
            <person name="Satake H."/>
        </authorList>
    </citation>
    <scope>NUCLEOTIDE SEQUENCE</scope>
</reference>
<organism evidence="1 2">
    <name type="scientific">Tanacetum coccineum</name>
    <dbReference type="NCBI Taxonomy" id="301880"/>
    <lineage>
        <taxon>Eukaryota</taxon>
        <taxon>Viridiplantae</taxon>
        <taxon>Streptophyta</taxon>
        <taxon>Embryophyta</taxon>
        <taxon>Tracheophyta</taxon>
        <taxon>Spermatophyta</taxon>
        <taxon>Magnoliopsida</taxon>
        <taxon>eudicotyledons</taxon>
        <taxon>Gunneridae</taxon>
        <taxon>Pentapetalae</taxon>
        <taxon>asterids</taxon>
        <taxon>campanulids</taxon>
        <taxon>Asterales</taxon>
        <taxon>Asteraceae</taxon>
        <taxon>Asteroideae</taxon>
        <taxon>Anthemideae</taxon>
        <taxon>Anthemidinae</taxon>
        <taxon>Tanacetum</taxon>
    </lineage>
</organism>
<proteinExistence type="predicted"/>
<accession>A0ABQ5GKF9</accession>
<gene>
    <name evidence="1" type="ORF">Tco_1042107</name>
</gene>